<dbReference type="GO" id="GO:0005516">
    <property type="term" value="F:calmodulin binding"/>
    <property type="evidence" value="ECO:0007669"/>
    <property type="project" value="UniProtKB-KW"/>
</dbReference>
<comment type="subunit">
    <text evidence="3">Binds to multiple calmodulin (CaM) in the presence of Ca(2+) and CaM-like proteins.</text>
</comment>
<name>A0A8S0REY1_OLEEU</name>
<evidence type="ECO:0000259" key="5">
    <source>
        <dbReference type="Pfam" id="PF13178"/>
    </source>
</evidence>
<feature type="compositionally biased region" description="Low complexity" evidence="4">
    <location>
        <begin position="19"/>
        <end position="28"/>
    </location>
</feature>
<proteinExistence type="inferred from homology"/>
<evidence type="ECO:0000256" key="1">
    <source>
        <dbReference type="ARBA" id="ARBA00022860"/>
    </source>
</evidence>
<feature type="compositionally biased region" description="Polar residues" evidence="4">
    <location>
        <begin position="199"/>
        <end position="228"/>
    </location>
</feature>
<feature type="compositionally biased region" description="Polar residues" evidence="4">
    <location>
        <begin position="329"/>
        <end position="347"/>
    </location>
</feature>
<feature type="region of interest" description="Disordered" evidence="4">
    <location>
        <begin position="365"/>
        <end position="411"/>
    </location>
</feature>
<dbReference type="SMART" id="SM00015">
    <property type="entry name" value="IQ"/>
    <property type="match status" value="2"/>
</dbReference>
<evidence type="ECO:0000256" key="2">
    <source>
        <dbReference type="ARBA" id="ARBA00024341"/>
    </source>
</evidence>
<organism evidence="6 7">
    <name type="scientific">Olea europaea subsp. europaea</name>
    <dbReference type="NCBI Taxonomy" id="158383"/>
    <lineage>
        <taxon>Eukaryota</taxon>
        <taxon>Viridiplantae</taxon>
        <taxon>Streptophyta</taxon>
        <taxon>Embryophyta</taxon>
        <taxon>Tracheophyta</taxon>
        <taxon>Spermatophyta</taxon>
        <taxon>Magnoliopsida</taxon>
        <taxon>eudicotyledons</taxon>
        <taxon>Gunneridae</taxon>
        <taxon>Pentapetalae</taxon>
        <taxon>asterids</taxon>
        <taxon>lamiids</taxon>
        <taxon>Lamiales</taxon>
        <taxon>Oleaceae</taxon>
        <taxon>Oleeae</taxon>
        <taxon>Olea</taxon>
    </lineage>
</organism>
<evidence type="ECO:0000256" key="4">
    <source>
        <dbReference type="SAM" id="MobiDB-lite"/>
    </source>
</evidence>
<comment type="caution">
    <text evidence="6">The sequence shown here is derived from an EMBL/GenBank/DDBJ whole genome shotgun (WGS) entry which is preliminary data.</text>
</comment>
<dbReference type="Gramene" id="OE9A070299T1">
    <property type="protein sequence ID" value="OE9A070299C1"/>
    <property type="gene ID" value="OE9A070299"/>
</dbReference>
<feature type="compositionally biased region" description="Low complexity" evidence="4">
    <location>
        <begin position="371"/>
        <end position="396"/>
    </location>
</feature>
<dbReference type="InterPro" id="IPR025064">
    <property type="entry name" value="DUF4005"/>
</dbReference>
<dbReference type="PROSITE" id="PS50096">
    <property type="entry name" value="IQ"/>
    <property type="match status" value="2"/>
</dbReference>
<dbReference type="Gene3D" id="1.20.5.190">
    <property type="match status" value="1"/>
</dbReference>
<feature type="region of interest" description="Disordered" evidence="4">
    <location>
        <begin position="326"/>
        <end position="349"/>
    </location>
</feature>
<protein>
    <submittedName>
        <fullName evidence="6">IQ-DOMAIN 14-like</fullName>
    </submittedName>
</protein>
<dbReference type="PANTHER" id="PTHR32295">
    <property type="entry name" value="IQ-DOMAIN 5-RELATED"/>
    <property type="match status" value="1"/>
</dbReference>
<evidence type="ECO:0000313" key="7">
    <source>
        <dbReference type="Proteomes" id="UP000594638"/>
    </source>
</evidence>
<dbReference type="CDD" id="cd23767">
    <property type="entry name" value="IQCD"/>
    <property type="match status" value="1"/>
</dbReference>
<comment type="similarity">
    <text evidence="2">Belongs to the IQD family.</text>
</comment>
<feature type="region of interest" description="Disordered" evidence="4">
    <location>
        <begin position="17"/>
        <end position="44"/>
    </location>
</feature>
<reference evidence="6 7" key="1">
    <citation type="submission" date="2019-12" db="EMBL/GenBank/DDBJ databases">
        <authorList>
            <person name="Alioto T."/>
            <person name="Alioto T."/>
            <person name="Gomez Garrido J."/>
        </authorList>
    </citation>
    <scope>NUCLEOTIDE SEQUENCE [LARGE SCALE GENOMIC DNA]</scope>
</reference>
<keyword evidence="1" id="KW-0112">Calmodulin-binding</keyword>
<accession>A0A8S0REY1</accession>
<dbReference type="Proteomes" id="UP000594638">
    <property type="component" value="Unassembled WGS sequence"/>
</dbReference>
<keyword evidence="7" id="KW-1185">Reference proteome</keyword>
<evidence type="ECO:0000256" key="3">
    <source>
        <dbReference type="ARBA" id="ARBA00024378"/>
    </source>
</evidence>
<dbReference type="InterPro" id="IPR000048">
    <property type="entry name" value="IQ_motif_EF-hand-BS"/>
</dbReference>
<dbReference type="OrthoDB" id="1686972at2759"/>
<dbReference type="Pfam" id="PF13178">
    <property type="entry name" value="DUF4005"/>
    <property type="match status" value="1"/>
</dbReference>
<sequence length="498" mass="55223">MGKAGKWLRSLLGSKKSLPETSLPTSSPQQVASKEKKKNKWGLVKLSNTSNQRSILGSQFKNDEDSSASPYGEALDANKHAIAVAAATAAVAEAALAAAQAAAEVVRLTSGDASSRSAVAYFSHGGDSDRRRVLAAVKIQSEFRAYLARRALRALKGLVKLQALVRGHIVRKQSAHMLRRMQAMARIQARASAHRAYVSESSNPGAKFSGTHQPGITNQKNYEWQPSSAKHDGPILKKSGSRSHMNMGNLKLGSNWLDHWMEECAWNNYKDMSLKTGCCDDERSDKILEIDTWKPRLNSRQSDRMLHTSQRTSIWNENGQEYAKPDCSFSRNAGKFQQPNPSISSEEVSPLKSAKFYPEGDQTAAWTAENSPRLHSPSSRPSSSRSRRGPFTPTRSECSKSKFGYNMGHPNYMTNTESFRAKVRSQSAPRQRMQLEDHGVSMKFGHSPWDFDTVSEKGSTLSTNYRRRTYLHSGQVNRQRTPIRGTAVGFNSSYGYGL</sequence>
<dbReference type="EMBL" id="CACTIH010003611">
    <property type="protein sequence ID" value="CAA2977736.1"/>
    <property type="molecule type" value="Genomic_DNA"/>
</dbReference>
<evidence type="ECO:0000313" key="6">
    <source>
        <dbReference type="EMBL" id="CAA2977736.1"/>
    </source>
</evidence>
<feature type="region of interest" description="Disordered" evidence="4">
    <location>
        <begin position="195"/>
        <end position="244"/>
    </location>
</feature>
<dbReference type="Pfam" id="PF00612">
    <property type="entry name" value="IQ"/>
    <property type="match status" value="2"/>
</dbReference>
<gene>
    <name evidence="6" type="ORF">OLEA9_A070299</name>
</gene>
<dbReference type="PANTHER" id="PTHR32295:SF174">
    <property type="entry name" value="PROTEIN IQ-DOMAIN 24"/>
    <property type="match status" value="1"/>
</dbReference>
<dbReference type="AlphaFoldDB" id="A0A8S0REY1"/>
<feature type="domain" description="DUF4005" evidence="5">
    <location>
        <begin position="371"/>
        <end position="440"/>
    </location>
</feature>